<evidence type="ECO:0000313" key="2">
    <source>
        <dbReference type="Proteomes" id="UP000237481"/>
    </source>
</evidence>
<dbReference type="EMBL" id="PKSG01000102">
    <property type="protein sequence ID" value="POR38770.1"/>
    <property type="molecule type" value="Genomic_DNA"/>
</dbReference>
<keyword evidence="2" id="KW-1185">Reference proteome</keyword>
<organism evidence="1 2">
    <name type="scientific">Tolypocladium paradoxum</name>
    <dbReference type="NCBI Taxonomy" id="94208"/>
    <lineage>
        <taxon>Eukaryota</taxon>
        <taxon>Fungi</taxon>
        <taxon>Dikarya</taxon>
        <taxon>Ascomycota</taxon>
        <taxon>Pezizomycotina</taxon>
        <taxon>Sordariomycetes</taxon>
        <taxon>Hypocreomycetidae</taxon>
        <taxon>Hypocreales</taxon>
        <taxon>Ophiocordycipitaceae</taxon>
        <taxon>Tolypocladium</taxon>
    </lineage>
</organism>
<dbReference type="Proteomes" id="UP000237481">
    <property type="component" value="Unassembled WGS sequence"/>
</dbReference>
<evidence type="ECO:0000313" key="1">
    <source>
        <dbReference type="EMBL" id="POR38770.1"/>
    </source>
</evidence>
<comment type="caution">
    <text evidence="1">The sequence shown here is derived from an EMBL/GenBank/DDBJ whole genome shotgun (WGS) entry which is preliminary data.</text>
</comment>
<protein>
    <submittedName>
        <fullName evidence="1">Uncharacterized protein</fullName>
    </submittedName>
</protein>
<sequence length="119" mass="13116">MFRCPVLLQRPQVSSLLSRRADGISFGVATRFAFYDQDIRPRLEASFTGVFHNGLAGLALNLEGVAELADCPLQGRTLSDLSFQGHRPHVGDGLTRHVLDRLALPVAHLRNIVFVFGSF</sequence>
<name>A0A2S4L8K8_9HYPO</name>
<dbReference type="AlphaFoldDB" id="A0A2S4L8K8"/>
<proteinExistence type="predicted"/>
<reference evidence="1 2" key="1">
    <citation type="submission" date="2018-01" db="EMBL/GenBank/DDBJ databases">
        <title>Harnessing the power of phylogenomics to disentangle the directionality and signatures of interkingdom host jumping in the parasitic fungal genus Tolypocladium.</title>
        <authorList>
            <person name="Quandt C.A."/>
            <person name="Patterson W."/>
            <person name="Spatafora J.W."/>
        </authorList>
    </citation>
    <scope>NUCLEOTIDE SEQUENCE [LARGE SCALE GENOMIC DNA]</scope>
    <source>
        <strain evidence="1 2">NRBC 100945</strain>
    </source>
</reference>
<gene>
    <name evidence="1" type="ORF">TPAR_01033</name>
</gene>
<accession>A0A2S4L8K8</accession>